<dbReference type="EMBL" id="CP058649">
    <property type="protein sequence ID" value="QUI25097.1"/>
    <property type="molecule type" value="Genomic_DNA"/>
</dbReference>
<gene>
    <name evidence="1" type="ORF">HZI73_23600</name>
</gene>
<sequence>MKVAIYSPVRRQGCSTVSILLGAALAHVVGMKVCLTYTGIESDTYNIALGLNHIEDRTKSLTQVIRMLEGNNISGDDIMDYLTPLTHHLDIMQTSSDYITSEESDALLSFVLNNLPHELIITEINSEPFEENTQHILNNVDIVIVLVSQGMDVLNKYKLYKKSPYYPSKDKTVYVVNQYDPYISPLKDVAKTMGVHKRKISKITNNPYVVKMANSGTLHKLMPYIYKKDLRVLNLHADIRDLCYLVMSNLGVKINWEGKLND</sequence>
<accession>A0A8J8MNC7</accession>
<dbReference type="Proteomes" id="UP000683246">
    <property type="component" value="Chromosome"/>
</dbReference>
<organism evidence="1 2">
    <name type="scientific">Vallitalea pronyensis</name>
    <dbReference type="NCBI Taxonomy" id="1348613"/>
    <lineage>
        <taxon>Bacteria</taxon>
        <taxon>Bacillati</taxon>
        <taxon>Bacillota</taxon>
        <taxon>Clostridia</taxon>
        <taxon>Lachnospirales</taxon>
        <taxon>Vallitaleaceae</taxon>
        <taxon>Vallitalea</taxon>
    </lineage>
</organism>
<dbReference type="KEGG" id="vpy:HZI73_23600"/>
<dbReference type="Gene3D" id="3.40.50.300">
    <property type="entry name" value="P-loop containing nucleotide triphosphate hydrolases"/>
    <property type="match status" value="1"/>
</dbReference>
<dbReference type="SUPFAM" id="SSF52540">
    <property type="entry name" value="P-loop containing nucleoside triphosphate hydrolases"/>
    <property type="match status" value="1"/>
</dbReference>
<proteinExistence type="predicted"/>
<reference evidence="1" key="1">
    <citation type="submission" date="2020-07" db="EMBL/GenBank/DDBJ databases">
        <title>Vallitalea pronyensis genome.</title>
        <authorList>
            <person name="Postec A."/>
        </authorList>
    </citation>
    <scope>NUCLEOTIDE SEQUENCE</scope>
    <source>
        <strain evidence="1">FatNI3</strain>
    </source>
</reference>
<dbReference type="AlphaFoldDB" id="A0A8J8MNC7"/>
<name>A0A8J8MNC7_9FIRM</name>
<dbReference type="RefSeq" id="WP_212695796.1">
    <property type="nucleotide sequence ID" value="NZ_CP058649.1"/>
</dbReference>
<evidence type="ECO:0000313" key="1">
    <source>
        <dbReference type="EMBL" id="QUI25097.1"/>
    </source>
</evidence>
<protein>
    <submittedName>
        <fullName evidence="1">Uncharacterized protein</fullName>
    </submittedName>
</protein>
<keyword evidence="2" id="KW-1185">Reference proteome</keyword>
<evidence type="ECO:0000313" key="2">
    <source>
        <dbReference type="Proteomes" id="UP000683246"/>
    </source>
</evidence>
<dbReference type="InterPro" id="IPR027417">
    <property type="entry name" value="P-loop_NTPase"/>
</dbReference>